<evidence type="ECO:0000313" key="2">
    <source>
        <dbReference type="Proteomes" id="UP000481643"/>
    </source>
</evidence>
<sequence>MHPNKHIYIKLRKLLATTNVRLAALIGEDEITTKSWGNLSNRRRPQDEQLKQCVVEFYRPLAELQRSVGLKPTMMTADLELLAEKLVKKLRDEK</sequence>
<dbReference type="RefSeq" id="WP_151653007.1">
    <property type="nucleotide sequence ID" value="NZ_WBVX01000029.1"/>
</dbReference>
<gene>
    <name evidence="1" type="ORF">F9L08_22025</name>
</gene>
<evidence type="ECO:0000313" key="1">
    <source>
        <dbReference type="EMBL" id="KAB2680079.1"/>
    </source>
</evidence>
<dbReference type="AlphaFoldDB" id="A0A6L3YF44"/>
<reference evidence="1 2" key="1">
    <citation type="submission" date="2019-09" db="EMBL/GenBank/DDBJ databases">
        <title>Taxonomic organization of the family Brucellaceae based on a phylogenomic approach.</title>
        <authorList>
            <person name="Leclercq S."/>
            <person name="Cloeckaert A."/>
            <person name="Zygmunt M.S."/>
        </authorList>
    </citation>
    <scope>NUCLEOTIDE SEQUENCE [LARGE SCALE GENOMIC DNA]</scope>
    <source>
        <strain evidence="1 2">WS1830</strain>
    </source>
</reference>
<comment type="caution">
    <text evidence="1">The sequence shown here is derived from an EMBL/GenBank/DDBJ whole genome shotgun (WGS) entry which is preliminary data.</text>
</comment>
<organism evidence="1 2">
    <name type="scientific">Brucella tritici</name>
    <dbReference type="NCBI Taxonomy" id="94626"/>
    <lineage>
        <taxon>Bacteria</taxon>
        <taxon>Pseudomonadati</taxon>
        <taxon>Pseudomonadota</taxon>
        <taxon>Alphaproteobacteria</taxon>
        <taxon>Hyphomicrobiales</taxon>
        <taxon>Brucellaceae</taxon>
        <taxon>Brucella/Ochrobactrum group</taxon>
        <taxon>Brucella</taxon>
    </lineage>
</organism>
<accession>A0A6L3YF44</accession>
<proteinExistence type="predicted"/>
<dbReference type="Proteomes" id="UP000481643">
    <property type="component" value="Unassembled WGS sequence"/>
</dbReference>
<protein>
    <submittedName>
        <fullName evidence="1">Uncharacterized protein</fullName>
    </submittedName>
</protein>
<dbReference type="EMBL" id="WBVX01000029">
    <property type="protein sequence ID" value="KAB2680079.1"/>
    <property type="molecule type" value="Genomic_DNA"/>
</dbReference>
<name>A0A6L3YF44_9HYPH</name>